<dbReference type="GO" id="GO:0016020">
    <property type="term" value="C:membrane"/>
    <property type="evidence" value="ECO:0007669"/>
    <property type="project" value="UniProtKB-SubCell"/>
</dbReference>
<dbReference type="Pfam" id="PF00892">
    <property type="entry name" value="EamA"/>
    <property type="match status" value="2"/>
</dbReference>
<feature type="domain" description="EamA" evidence="7">
    <location>
        <begin position="143"/>
        <end position="280"/>
    </location>
</feature>
<evidence type="ECO:0000256" key="1">
    <source>
        <dbReference type="ARBA" id="ARBA00004141"/>
    </source>
</evidence>
<evidence type="ECO:0000313" key="9">
    <source>
        <dbReference type="Proteomes" id="UP001055247"/>
    </source>
</evidence>
<feature type="transmembrane region" description="Helical" evidence="6">
    <location>
        <begin position="238"/>
        <end position="257"/>
    </location>
</feature>
<dbReference type="RefSeq" id="WP_238232113.1">
    <property type="nucleotide sequence ID" value="NZ_BPQO01000052.1"/>
</dbReference>
<keyword evidence="2 6" id="KW-0812">Transmembrane</keyword>
<evidence type="ECO:0000256" key="2">
    <source>
        <dbReference type="ARBA" id="ARBA00022692"/>
    </source>
</evidence>
<dbReference type="PANTHER" id="PTHR32322">
    <property type="entry name" value="INNER MEMBRANE TRANSPORTER"/>
    <property type="match status" value="1"/>
</dbReference>
<protein>
    <submittedName>
        <fullName evidence="8">Amino-acid metabolite efflux pump</fullName>
    </submittedName>
</protein>
<feature type="transmembrane region" description="Helical" evidence="6">
    <location>
        <begin position="88"/>
        <end position="108"/>
    </location>
</feature>
<dbReference type="Proteomes" id="UP001055247">
    <property type="component" value="Unassembled WGS sequence"/>
</dbReference>
<feature type="transmembrane region" description="Helical" evidence="6">
    <location>
        <begin position="139"/>
        <end position="160"/>
    </location>
</feature>
<dbReference type="SUPFAM" id="SSF103481">
    <property type="entry name" value="Multidrug resistance efflux transporter EmrE"/>
    <property type="match status" value="2"/>
</dbReference>
<evidence type="ECO:0000259" key="7">
    <source>
        <dbReference type="Pfam" id="PF00892"/>
    </source>
</evidence>
<feature type="transmembrane region" description="Helical" evidence="6">
    <location>
        <begin position="60"/>
        <end position="82"/>
    </location>
</feature>
<feature type="domain" description="EamA" evidence="7">
    <location>
        <begin position="6"/>
        <end position="130"/>
    </location>
</feature>
<dbReference type="InterPro" id="IPR050638">
    <property type="entry name" value="AA-Vitamin_Transporters"/>
</dbReference>
<dbReference type="EMBL" id="BPQO01000052">
    <property type="protein sequence ID" value="GJD92637.1"/>
    <property type="molecule type" value="Genomic_DNA"/>
</dbReference>
<feature type="transmembrane region" description="Helical" evidence="6">
    <location>
        <begin position="263"/>
        <end position="282"/>
    </location>
</feature>
<evidence type="ECO:0000256" key="5">
    <source>
        <dbReference type="SAM" id="MobiDB-lite"/>
    </source>
</evidence>
<feature type="transmembrane region" description="Helical" evidence="6">
    <location>
        <begin position="209"/>
        <end position="226"/>
    </location>
</feature>
<dbReference type="InterPro" id="IPR037185">
    <property type="entry name" value="EmrE-like"/>
</dbReference>
<dbReference type="InterPro" id="IPR000620">
    <property type="entry name" value="EamA_dom"/>
</dbReference>
<evidence type="ECO:0000256" key="3">
    <source>
        <dbReference type="ARBA" id="ARBA00022989"/>
    </source>
</evidence>
<keyword evidence="4 6" id="KW-0472">Membrane</keyword>
<comment type="subcellular location">
    <subcellularLocation>
        <location evidence="1">Membrane</location>
        <topology evidence="1">Multi-pass membrane protein</topology>
    </subcellularLocation>
</comment>
<evidence type="ECO:0000313" key="8">
    <source>
        <dbReference type="EMBL" id="GJD92637.1"/>
    </source>
</evidence>
<reference evidence="8" key="1">
    <citation type="journal article" date="2016" name="Front. Microbiol.">
        <title>Genome Sequence of the Piezophilic, Mesophilic Sulfate-Reducing Bacterium Desulfovibrio indicus J2T.</title>
        <authorList>
            <person name="Cao J."/>
            <person name="Maignien L."/>
            <person name="Shao Z."/>
            <person name="Alain K."/>
            <person name="Jebbar M."/>
        </authorList>
    </citation>
    <scope>NUCLEOTIDE SEQUENCE</scope>
    <source>
        <strain evidence="8">DSM 16372</strain>
    </source>
</reference>
<comment type="caution">
    <text evidence="8">The sequence shown here is derived from an EMBL/GenBank/DDBJ whole genome shotgun (WGS) entry which is preliminary data.</text>
</comment>
<gene>
    <name evidence="8" type="primary">eamA</name>
    <name evidence="8" type="ORF">BHAOGJBA_6193</name>
</gene>
<evidence type="ECO:0000256" key="6">
    <source>
        <dbReference type="SAM" id="Phobius"/>
    </source>
</evidence>
<accession>A0AAV4ZWZ2</accession>
<dbReference type="PANTHER" id="PTHR32322:SF9">
    <property type="entry name" value="AMINO-ACID METABOLITE EFFLUX PUMP-RELATED"/>
    <property type="match status" value="1"/>
</dbReference>
<feature type="transmembrane region" description="Helical" evidence="6">
    <location>
        <begin position="31"/>
        <end position="51"/>
    </location>
</feature>
<feature type="transmembrane region" description="Helical" evidence="6">
    <location>
        <begin position="169"/>
        <end position="189"/>
    </location>
</feature>
<dbReference type="AlphaFoldDB" id="A0AAV4ZWZ2"/>
<keyword evidence="9" id="KW-1185">Reference proteome</keyword>
<sequence length="309" mass="31887">MAVRDVLAALLVALLLGLAFVAIKVGLETLPPLLLTALRFLFAAFPAVLFVRPPRAPARLVLAFGLFHGVALFGLMFLAIALGMPAGLSSLVVQVQVFFTIGLAFALFRERPGGLQVVGGAVAACGVAIIAAWQAQSAALLPLLMVLAAALAWAAANLVVKAAGAIDMLAFMVWASLAATPPLLLLSLVFEGPAAAAHGLARADWRTGAVILFIAYPVTLLAFPLWNRLLARYPAATVAPFALLVPVVGIASTNWFLGEPFEPAEAVGGGLILTGIALNVLAARRKRARGGRGEPASGSASPPRALSAR</sequence>
<proteinExistence type="predicted"/>
<keyword evidence="3 6" id="KW-1133">Transmembrane helix</keyword>
<feature type="region of interest" description="Disordered" evidence="5">
    <location>
        <begin position="289"/>
        <end position="309"/>
    </location>
</feature>
<name>A0AAV4ZWZ2_9HYPH</name>
<organism evidence="8 9">
    <name type="scientific">Methylobacterium hispanicum</name>
    <dbReference type="NCBI Taxonomy" id="270350"/>
    <lineage>
        <taxon>Bacteria</taxon>
        <taxon>Pseudomonadati</taxon>
        <taxon>Pseudomonadota</taxon>
        <taxon>Alphaproteobacteria</taxon>
        <taxon>Hyphomicrobiales</taxon>
        <taxon>Methylobacteriaceae</taxon>
        <taxon>Methylobacterium</taxon>
    </lineage>
</organism>
<evidence type="ECO:0000256" key="4">
    <source>
        <dbReference type="ARBA" id="ARBA00023136"/>
    </source>
</evidence>
<feature type="transmembrane region" description="Helical" evidence="6">
    <location>
        <begin position="115"/>
        <end position="133"/>
    </location>
</feature>
<reference evidence="8" key="2">
    <citation type="submission" date="2021-08" db="EMBL/GenBank/DDBJ databases">
        <authorList>
            <person name="Tani A."/>
            <person name="Ola A."/>
            <person name="Ogura Y."/>
            <person name="Katsura K."/>
            <person name="Hayashi T."/>
        </authorList>
    </citation>
    <scope>NUCLEOTIDE SEQUENCE</scope>
    <source>
        <strain evidence="8">DSM 16372</strain>
    </source>
</reference>